<keyword evidence="1" id="KW-0812">Transmembrane</keyword>
<dbReference type="OrthoDB" id="7931255at2"/>
<gene>
    <name evidence="2" type="ORF">SAMN04488557_4059</name>
</gene>
<dbReference type="Proteomes" id="UP000199423">
    <property type="component" value="Unassembled WGS sequence"/>
</dbReference>
<reference evidence="3" key="1">
    <citation type="submission" date="2016-10" db="EMBL/GenBank/DDBJ databases">
        <authorList>
            <person name="Varghese N."/>
            <person name="Submissions S."/>
        </authorList>
    </citation>
    <scope>NUCLEOTIDE SEQUENCE [LARGE SCALE GENOMIC DNA]</scope>
    <source>
        <strain evidence="3">DSM 1565</strain>
    </source>
</reference>
<keyword evidence="3" id="KW-1185">Reference proteome</keyword>
<accession>A0A1I7NWJ5</accession>
<dbReference type="EMBL" id="FPCH01000005">
    <property type="protein sequence ID" value="SFV39036.1"/>
    <property type="molecule type" value="Genomic_DNA"/>
</dbReference>
<dbReference type="STRING" id="51670.SAMN04488557_4059"/>
<feature type="transmembrane region" description="Helical" evidence="1">
    <location>
        <begin position="70"/>
        <end position="91"/>
    </location>
</feature>
<proteinExistence type="predicted"/>
<dbReference type="RefSeq" id="WP_092869568.1">
    <property type="nucleotide sequence ID" value="NZ_FPCH01000005.1"/>
</dbReference>
<keyword evidence="1" id="KW-0472">Membrane</keyword>
<evidence type="ECO:0000313" key="3">
    <source>
        <dbReference type="Proteomes" id="UP000199423"/>
    </source>
</evidence>
<evidence type="ECO:0000256" key="1">
    <source>
        <dbReference type="SAM" id="Phobius"/>
    </source>
</evidence>
<evidence type="ECO:0000313" key="2">
    <source>
        <dbReference type="EMBL" id="SFV39036.1"/>
    </source>
</evidence>
<protein>
    <submittedName>
        <fullName evidence="2">Uncharacterized protein</fullName>
    </submittedName>
</protein>
<dbReference type="AlphaFoldDB" id="A0A1I7NWJ5"/>
<sequence>MRRQDFEVIEVSGSPYRLPIVLRQTNSKLSRVPGLVLLVILAALIVGPQVGFAAYAIASPEVRSALIAQPVVAIELALALVFWIALIVWPLRNILFALLSDREVDIRDGEVKVIDRTAFSKTFWRMPLATYEGVAVHVRSSLSGVRQEAVLVHPNKNRSIVLMAAEHIGAREVEELCNLLSLPSAPAERHFGAGAQVSGRENAVAA</sequence>
<name>A0A1I7NWJ5_9HYPH</name>
<keyword evidence="1" id="KW-1133">Transmembrane helix</keyword>
<organism evidence="2 3">
    <name type="scientific">Hyphomicrobium facile</name>
    <dbReference type="NCBI Taxonomy" id="51670"/>
    <lineage>
        <taxon>Bacteria</taxon>
        <taxon>Pseudomonadati</taxon>
        <taxon>Pseudomonadota</taxon>
        <taxon>Alphaproteobacteria</taxon>
        <taxon>Hyphomicrobiales</taxon>
        <taxon>Hyphomicrobiaceae</taxon>
        <taxon>Hyphomicrobium</taxon>
    </lineage>
</organism>
<feature type="transmembrane region" description="Helical" evidence="1">
    <location>
        <begin position="35"/>
        <end position="58"/>
    </location>
</feature>